<gene>
    <name evidence="2" type="ORF">BJ991_000580</name>
</gene>
<feature type="transmembrane region" description="Helical" evidence="1">
    <location>
        <begin position="43"/>
        <end position="61"/>
    </location>
</feature>
<keyword evidence="3" id="KW-1185">Reference proteome</keyword>
<dbReference type="InterPro" id="IPR046177">
    <property type="entry name" value="DUF6186"/>
</dbReference>
<dbReference type="EMBL" id="JACCBV010000001">
    <property type="protein sequence ID" value="NYE18552.1"/>
    <property type="molecule type" value="Genomic_DNA"/>
</dbReference>
<keyword evidence="1" id="KW-1133">Transmembrane helix</keyword>
<reference evidence="2 3" key="1">
    <citation type="submission" date="2020-07" db="EMBL/GenBank/DDBJ databases">
        <title>Sequencing the genomes of 1000 actinobacteria strains.</title>
        <authorList>
            <person name="Klenk H.-P."/>
        </authorList>
    </citation>
    <scope>NUCLEOTIDE SEQUENCE [LARGE SCALE GENOMIC DNA]</scope>
    <source>
        <strain evidence="2 3">DSM 24662</strain>
    </source>
</reference>
<organism evidence="2 3">
    <name type="scientific">Microbacterium immunditiarum</name>
    <dbReference type="NCBI Taxonomy" id="337480"/>
    <lineage>
        <taxon>Bacteria</taxon>
        <taxon>Bacillati</taxon>
        <taxon>Actinomycetota</taxon>
        <taxon>Actinomycetes</taxon>
        <taxon>Micrococcales</taxon>
        <taxon>Microbacteriaceae</taxon>
        <taxon>Microbacterium</taxon>
    </lineage>
</organism>
<evidence type="ECO:0000256" key="1">
    <source>
        <dbReference type="SAM" id="Phobius"/>
    </source>
</evidence>
<keyword evidence="1" id="KW-0472">Membrane</keyword>
<evidence type="ECO:0000313" key="3">
    <source>
        <dbReference type="Proteomes" id="UP000576969"/>
    </source>
</evidence>
<dbReference type="AlphaFoldDB" id="A0A7Y9GLC2"/>
<protein>
    <submittedName>
        <fullName evidence="2">Uncharacterized protein</fullName>
    </submittedName>
</protein>
<dbReference type="Proteomes" id="UP000576969">
    <property type="component" value="Unassembled WGS sequence"/>
</dbReference>
<dbReference type="Pfam" id="PF19684">
    <property type="entry name" value="DUF6186"/>
    <property type="match status" value="1"/>
</dbReference>
<sequence>MITSLVVFAACAIALIVSGWSARRSDPDATVTELFDLMMTDRTVRLAIIVCWWWLGWHFLVGQTVDPGFGD</sequence>
<keyword evidence="1" id="KW-0812">Transmembrane</keyword>
<name>A0A7Y9GLC2_9MICO</name>
<evidence type="ECO:0000313" key="2">
    <source>
        <dbReference type="EMBL" id="NYE18552.1"/>
    </source>
</evidence>
<comment type="caution">
    <text evidence="2">The sequence shown here is derived from an EMBL/GenBank/DDBJ whole genome shotgun (WGS) entry which is preliminary data.</text>
</comment>
<proteinExistence type="predicted"/>
<accession>A0A7Y9GLC2</accession>
<dbReference type="RefSeq" id="WP_179487281.1">
    <property type="nucleotide sequence ID" value="NZ_JACCBV010000001.1"/>
</dbReference>